<protein>
    <submittedName>
        <fullName evidence="1">DUF4393 domain-containing protein</fullName>
    </submittedName>
</protein>
<dbReference type="Proteomes" id="UP001206357">
    <property type="component" value="Unassembled WGS sequence"/>
</dbReference>
<dbReference type="RefSeq" id="WP_257579144.1">
    <property type="nucleotide sequence ID" value="NZ_JANKAU010000009.1"/>
</dbReference>
<name>A0AAW5M1I2_LACJH</name>
<dbReference type="AlphaFoldDB" id="A0AAW5M1I2"/>
<evidence type="ECO:0000313" key="2">
    <source>
        <dbReference type="Proteomes" id="UP001206357"/>
    </source>
</evidence>
<dbReference type="Gene3D" id="3.30.110.190">
    <property type="match status" value="1"/>
</dbReference>
<organism evidence="1 2">
    <name type="scientific">Lactobacillus johnsonii</name>
    <dbReference type="NCBI Taxonomy" id="33959"/>
    <lineage>
        <taxon>Bacteria</taxon>
        <taxon>Bacillati</taxon>
        <taxon>Bacillota</taxon>
        <taxon>Bacilli</taxon>
        <taxon>Lactobacillales</taxon>
        <taxon>Lactobacillaceae</taxon>
        <taxon>Lactobacillus</taxon>
    </lineage>
</organism>
<dbReference type="Pfam" id="PF14337">
    <property type="entry name" value="Abi_alpha"/>
    <property type="match status" value="1"/>
</dbReference>
<gene>
    <name evidence="1" type="ORF">NSA17_07940</name>
</gene>
<comment type="caution">
    <text evidence="1">The sequence shown here is derived from an EMBL/GenBank/DDBJ whole genome shotgun (WGS) entry which is preliminary data.</text>
</comment>
<proteinExistence type="predicted"/>
<dbReference type="InterPro" id="IPR025506">
    <property type="entry name" value="Abi_alpha"/>
</dbReference>
<accession>A0AAW5M1I2</accession>
<dbReference type="EMBL" id="JANKAU010000009">
    <property type="protein sequence ID" value="MCR1915358.1"/>
    <property type="molecule type" value="Genomic_DNA"/>
</dbReference>
<reference evidence="1" key="1">
    <citation type="submission" date="2022-07" db="EMBL/GenBank/DDBJ databases">
        <title>Enhanced cultured diversity of the mouse gut microbiota enables custom-made synthetic communities.</title>
        <authorList>
            <person name="Afrizal A."/>
        </authorList>
    </citation>
    <scope>NUCLEOTIDE SEQUENCE</scope>
    <source>
        <strain evidence="1">DSM 100219</strain>
    </source>
</reference>
<sequence length="250" mass="28200">MSWLDNLPMEPVNKLLNPIADSLGQGIGGIFYWIFQKTIQFKVLKEAEVQDLANKTAERLRKIPEENRDTSNRGLLMKTIEEAQYSISEDDLRTMFANLIASSADNRKNNLISPRFPTILSQLSGEDARLLQTIHNQPSSQLPLGFLELQFNDVNRGSRRLSTYLSLTSDNHILASIDANLDTLSSLGIIKVLDNTWLTASHYLKQYDLIENLLLSTQKISKNNMDGSVELNKGILRTTDFGINFLNCVL</sequence>
<evidence type="ECO:0000313" key="1">
    <source>
        <dbReference type="EMBL" id="MCR1915358.1"/>
    </source>
</evidence>